<comment type="caution">
    <text evidence="1">The sequence shown here is derived from an EMBL/GenBank/DDBJ whole genome shotgun (WGS) entry which is preliminary data.</text>
</comment>
<proteinExistence type="predicted"/>
<gene>
    <name evidence="1" type="ORF">AB6D66_01635</name>
</gene>
<accession>A0ABV4MRH3</accession>
<name>A0ABV4MRH3_9VIBR</name>
<reference evidence="1 2" key="1">
    <citation type="journal article" date="2024" name="ISME J.">
        <title>Tailless and filamentous prophages are predominant in marine Vibrio.</title>
        <authorList>
            <person name="Steensen K."/>
            <person name="Seneca J."/>
            <person name="Bartlau N."/>
            <person name="Yu X.A."/>
            <person name="Hussain F.A."/>
            <person name="Polz M.F."/>
        </authorList>
    </citation>
    <scope>NUCLEOTIDE SEQUENCE [LARGE SCALE GENOMIC DNA]</scope>
    <source>
        <strain evidence="1 2">10N.239.312.F12</strain>
    </source>
</reference>
<dbReference type="Proteomes" id="UP001570071">
    <property type="component" value="Unassembled WGS sequence"/>
</dbReference>
<keyword evidence="2" id="KW-1185">Reference proteome</keyword>
<dbReference type="EMBL" id="JBFSSG010000001">
    <property type="protein sequence ID" value="MEZ8719750.1"/>
    <property type="molecule type" value="Genomic_DNA"/>
</dbReference>
<dbReference type="RefSeq" id="WP_269336648.1">
    <property type="nucleotide sequence ID" value="NZ_JBFSSG010000001.1"/>
</dbReference>
<organism evidence="1 2">
    <name type="scientific">Vibrio pomeroyi</name>
    <dbReference type="NCBI Taxonomy" id="198832"/>
    <lineage>
        <taxon>Bacteria</taxon>
        <taxon>Pseudomonadati</taxon>
        <taxon>Pseudomonadota</taxon>
        <taxon>Gammaproteobacteria</taxon>
        <taxon>Vibrionales</taxon>
        <taxon>Vibrionaceae</taxon>
        <taxon>Vibrio</taxon>
    </lineage>
</organism>
<sequence>MGNTMIVGEGTHFDKASAWVKTSVGDTIQMPNGALLTITKKNPKSAACVDANGEPVNVPIKKLLPHGSDAYVNSVVRQLQDELEQTTSDAEEVISEDVTASAYQCSKSLGLARRIIRANRCSTQPKKDVIAYIENSLSKQDKQLTVDQQQSAITIAMRHLHGDYPCPMHGDTEYAAAEWMAFDTWYFNHHKTALLINAANNFDSYLKARITEKAYNNIFRYRRARSATETTTGLRDCLHSWFTKNSDRSLKDMDEAYEYLMLRIDSQSARMVFIIHNIELFNADQCPHKLTELLIDSPAKDLLKPLLKYVHDIEFGSSMHHDIPQFVDLSAGNVTLAECIEAREKRDAALDLARNEHAQNVAKEVFKVVGVIEELASTHLPYINRLLREAGCKKFTKEWDSQAKDHGLRINCDGRSLKLPVCDMDLAPMMAKQYMSALANEVNNPKLTHEELETAIDTAYSKAVTFLETLELDALAA</sequence>
<evidence type="ECO:0000313" key="1">
    <source>
        <dbReference type="EMBL" id="MEZ8719750.1"/>
    </source>
</evidence>
<evidence type="ECO:0000313" key="2">
    <source>
        <dbReference type="Proteomes" id="UP001570071"/>
    </source>
</evidence>
<protein>
    <submittedName>
        <fullName evidence="1">Uncharacterized protein</fullName>
    </submittedName>
</protein>